<sequence>MIVETQIIAEELKNKEKFETQSFNTSLITRDNFRSADDIQTALSLVRELVDNRFLAKFNKLLENEEFKNIVKEITKNIIKFSKKTGFMIDIFGPNNITIFKKEDGFLDYHMLDVILPGSQKPWEKNIKNDKDLQLLRHYYTFFYSINSLAKKLGIEDNLEMDDLVYFNGSEIPTSKFSESEEFL</sequence>
<dbReference type="EMBL" id="MHWA01000018">
    <property type="protein sequence ID" value="OHB01236.1"/>
    <property type="molecule type" value="Genomic_DNA"/>
</dbReference>
<comment type="caution">
    <text evidence="1">The sequence shown here is derived from an EMBL/GenBank/DDBJ whole genome shotgun (WGS) entry which is preliminary data.</text>
</comment>
<proteinExistence type="predicted"/>
<reference evidence="1 2" key="1">
    <citation type="journal article" date="2016" name="Nat. Commun.">
        <title>Thousands of microbial genomes shed light on interconnected biogeochemical processes in an aquifer system.</title>
        <authorList>
            <person name="Anantharaman K."/>
            <person name="Brown C.T."/>
            <person name="Hug L.A."/>
            <person name="Sharon I."/>
            <person name="Castelle C.J."/>
            <person name="Probst A.J."/>
            <person name="Thomas B.C."/>
            <person name="Singh A."/>
            <person name="Wilkins M.J."/>
            <person name="Karaoz U."/>
            <person name="Brodie E.L."/>
            <person name="Williams K.H."/>
            <person name="Hubbard S.S."/>
            <person name="Banfield J.F."/>
        </authorList>
    </citation>
    <scope>NUCLEOTIDE SEQUENCE [LARGE SCALE GENOMIC DNA]</scope>
</reference>
<protein>
    <submittedName>
        <fullName evidence="1">Uncharacterized protein</fullName>
    </submittedName>
</protein>
<evidence type="ECO:0000313" key="2">
    <source>
        <dbReference type="Proteomes" id="UP000178404"/>
    </source>
</evidence>
<dbReference type="Proteomes" id="UP000178404">
    <property type="component" value="Unassembled WGS sequence"/>
</dbReference>
<name>A0A1G2TVC0_9BACT</name>
<evidence type="ECO:0000313" key="1">
    <source>
        <dbReference type="EMBL" id="OHB01236.1"/>
    </source>
</evidence>
<dbReference type="AlphaFoldDB" id="A0A1G2TVC0"/>
<organism evidence="1 2">
    <name type="scientific">Candidatus Zambryskibacteria bacterium RIFCSPLOWO2_01_FULL_35_19</name>
    <dbReference type="NCBI Taxonomy" id="1802757"/>
    <lineage>
        <taxon>Bacteria</taxon>
        <taxon>Candidatus Zambryskiibacteriota</taxon>
    </lineage>
</organism>
<accession>A0A1G2TVC0</accession>
<gene>
    <name evidence="1" type="ORF">A3A90_00090</name>
</gene>